<dbReference type="PANTHER" id="PTHR42718">
    <property type="entry name" value="MAJOR FACILITATOR SUPERFAMILY MULTIDRUG TRANSPORTER MFSC"/>
    <property type="match status" value="1"/>
</dbReference>
<keyword evidence="3 6" id="KW-0812">Transmembrane</keyword>
<feature type="transmembrane region" description="Helical" evidence="6">
    <location>
        <begin position="87"/>
        <end position="106"/>
    </location>
</feature>
<dbReference type="PATRIC" id="fig|1224164.3.peg.244"/>
<evidence type="ECO:0000256" key="6">
    <source>
        <dbReference type="SAM" id="Phobius"/>
    </source>
</evidence>
<keyword evidence="9" id="KW-1185">Reference proteome</keyword>
<evidence type="ECO:0000256" key="4">
    <source>
        <dbReference type="ARBA" id="ARBA00022989"/>
    </source>
</evidence>
<feature type="transmembrane region" description="Helical" evidence="6">
    <location>
        <begin position="368"/>
        <end position="392"/>
    </location>
</feature>
<feature type="transmembrane region" description="Helical" evidence="6">
    <location>
        <begin position="277"/>
        <end position="299"/>
    </location>
</feature>
<name>W5XXF5_9CORY</name>
<feature type="transmembrane region" description="Helical" evidence="6">
    <location>
        <begin position="311"/>
        <end position="330"/>
    </location>
</feature>
<keyword evidence="2" id="KW-0813">Transport</keyword>
<gene>
    <name evidence="8" type="ORF">B843_01255</name>
</gene>
<evidence type="ECO:0000313" key="8">
    <source>
        <dbReference type="EMBL" id="AHI21647.1"/>
    </source>
</evidence>
<dbReference type="AlphaFoldDB" id="W5XXF5"/>
<feature type="transmembrane region" description="Helical" evidence="6">
    <location>
        <begin position="235"/>
        <end position="257"/>
    </location>
</feature>
<evidence type="ECO:0000256" key="5">
    <source>
        <dbReference type="ARBA" id="ARBA00023136"/>
    </source>
</evidence>
<dbReference type="InterPro" id="IPR036259">
    <property type="entry name" value="MFS_trans_sf"/>
</dbReference>
<accession>W5XXF5</accession>
<evidence type="ECO:0000256" key="1">
    <source>
        <dbReference type="ARBA" id="ARBA00004651"/>
    </source>
</evidence>
<dbReference type="GO" id="GO:0022857">
    <property type="term" value="F:transmembrane transporter activity"/>
    <property type="evidence" value="ECO:0007669"/>
    <property type="project" value="InterPro"/>
</dbReference>
<dbReference type="SUPFAM" id="SSF103473">
    <property type="entry name" value="MFS general substrate transporter"/>
    <property type="match status" value="1"/>
</dbReference>
<dbReference type="eggNOG" id="COG0477">
    <property type="taxonomic scope" value="Bacteria"/>
</dbReference>
<dbReference type="Pfam" id="PF07690">
    <property type="entry name" value="MFS_1"/>
    <property type="match status" value="2"/>
</dbReference>
<keyword evidence="5 6" id="KW-0472">Membrane</keyword>
<dbReference type="Gene3D" id="1.20.1720.10">
    <property type="entry name" value="Multidrug resistance protein D"/>
    <property type="match status" value="1"/>
</dbReference>
<dbReference type="InterPro" id="IPR011701">
    <property type="entry name" value="MFS"/>
</dbReference>
<dbReference type="PROSITE" id="PS50850">
    <property type="entry name" value="MFS"/>
    <property type="match status" value="1"/>
</dbReference>
<dbReference type="Proteomes" id="UP000019222">
    <property type="component" value="Chromosome"/>
</dbReference>
<protein>
    <recommendedName>
        <fullName evidence="7">Major facilitator superfamily (MFS) profile domain-containing protein</fullName>
    </recommendedName>
</protein>
<dbReference type="KEGG" id="cvt:B843_01255"/>
<dbReference type="Gene3D" id="1.20.1250.20">
    <property type="entry name" value="MFS general substrate transporter like domains"/>
    <property type="match status" value="1"/>
</dbReference>
<evidence type="ECO:0000256" key="3">
    <source>
        <dbReference type="ARBA" id="ARBA00022692"/>
    </source>
</evidence>
<dbReference type="InterPro" id="IPR020846">
    <property type="entry name" value="MFS_dom"/>
</dbReference>
<sequence>MTSTLTAAPAAKETLRGAWVPLAALCLAFFVEMVDNTIMVIALPSITRDLGASTAQLQWVTGAYSLVFGSLLLTAGSIADRFGRRRTLVWALGGFGAVSALVWFVHTPGELIAMRALLGVAAAGMAPVTMSLVFRLFQDTAVRMRAINLMVVIGMSSMAIGPLAAGLALEQVSWHWLLFVNTPIAALAVLGVMRGVGADTADELHDAPIDLPAVFFTIAAIGLGCYTLTSGTDFGWLSVRTLACAIGAAVAIAAFVVRERTASHPMIELSLLSHRTVRGAALAQAGASIAQMAMMLLIMMHLQFALGWSPLKAGLGNLPFLFTMLAATPLAENLTARFGHRITCLISGALIAVGLGLLGWGVPHGFAAMIPGIVVMTAGLRVIMTVCAVALIEAAPEDRTTLATALNDVVQEVGASLGTAIEGTLIAVLVTKVLPADAWPAALQLSFFHGERVVYIVVAVIVALVVGYGAATLTDSTATEEH</sequence>
<feature type="transmembrane region" description="Helical" evidence="6">
    <location>
        <begin position="112"/>
        <end position="134"/>
    </location>
</feature>
<feature type="transmembrane region" description="Helical" evidence="6">
    <location>
        <begin position="146"/>
        <end position="168"/>
    </location>
</feature>
<dbReference type="CDD" id="cd17321">
    <property type="entry name" value="MFS_MMR_MDR_like"/>
    <property type="match status" value="1"/>
</dbReference>
<evidence type="ECO:0000256" key="2">
    <source>
        <dbReference type="ARBA" id="ARBA00022448"/>
    </source>
</evidence>
<evidence type="ECO:0000313" key="9">
    <source>
        <dbReference type="Proteomes" id="UP000019222"/>
    </source>
</evidence>
<comment type="subcellular location">
    <subcellularLocation>
        <location evidence="1">Cell membrane</location>
        <topology evidence="1">Multi-pass membrane protein</topology>
    </subcellularLocation>
</comment>
<feature type="transmembrane region" description="Helical" evidence="6">
    <location>
        <begin position="209"/>
        <end position="229"/>
    </location>
</feature>
<feature type="transmembrane region" description="Helical" evidence="6">
    <location>
        <begin position="453"/>
        <end position="471"/>
    </location>
</feature>
<dbReference type="HOGENOM" id="CLU_000960_28_2_11"/>
<feature type="domain" description="Major facilitator superfamily (MFS) profile" evidence="7">
    <location>
        <begin position="21"/>
        <end position="477"/>
    </location>
</feature>
<dbReference type="GO" id="GO:0005886">
    <property type="term" value="C:plasma membrane"/>
    <property type="evidence" value="ECO:0007669"/>
    <property type="project" value="UniProtKB-SubCell"/>
</dbReference>
<proteinExistence type="predicted"/>
<reference evidence="8 9" key="1">
    <citation type="submission" date="2013-02" db="EMBL/GenBank/DDBJ databases">
        <title>The complete genome sequence of Corynebacterium vitaeruminis DSM 20294.</title>
        <authorList>
            <person name="Ruckert C."/>
            <person name="Albersmeier A."/>
            <person name="Kalinowski J."/>
        </authorList>
    </citation>
    <scope>NUCLEOTIDE SEQUENCE [LARGE SCALE GENOMIC DNA]</scope>
    <source>
        <strain evidence="9">ATCC 10234</strain>
    </source>
</reference>
<evidence type="ECO:0000259" key="7">
    <source>
        <dbReference type="PROSITE" id="PS50850"/>
    </source>
</evidence>
<dbReference type="PANTHER" id="PTHR42718:SF9">
    <property type="entry name" value="MAJOR FACILITATOR SUPERFAMILY MULTIDRUG TRANSPORTER MFSC"/>
    <property type="match status" value="1"/>
</dbReference>
<dbReference type="RefSeq" id="WP_025251718.1">
    <property type="nucleotide sequence ID" value="NZ_CP004353.1"/>
</dbReference>
<keyword evidence="4 6" id="KW-1133">Transmembrane helix</keyword>
<feature type="transmembrane region" description="Helical" evidence="6">
    <location>
        <begin position="55"/>
        <end position="75"/>
    </location>
</feature>
<dbReference type="EMBL" id="CP004353">
    <property type="protein sequence ID" value="AHI21647.1"/>
    <property type="molecule type" value="Genomic_DNA"/>
</dbReference>
<feature type="transmembrane region" description="Helical" evidence="6">
    <location>
        <begin position="174"/>
        <end position="197"/>
    </location>
</feature>
<organism evidence="8 9">
    <name type="scientific">Corynebacterium vitaeruminis DSM 20294</name>
    <dbReference type="NCBI Taxonomy" id="1224164"/>
    <lineage>
        <taxon>Bacteria</taxon>
        <taxon>Bacillati</taxon>
        <taxon>Actinomycetota</taxon>
        <taxon>Actinomycetes</taxon>
        <taxon>Mycobacteriales</taxon>
        <taxon>Corynebacteriaceae</taxon>
        <taxon>Corynebacterium</taxon>
    </lineage>
</organism>
<feature type="transmembrane region" description="Helical" evidence="6">
    <location>
        <begin position="342"/>
        <end position="362"/>
    </location>
</feature>
<feature type="transmembrane region" description="Helical" evidence="6">
    <location>
        <begin position="20"/>
        <end position="43"/>
    </location>
</feature>